<evidence type="ECO:0000313" key="1">
    <source>
        <dbReference type="Proteomes" id="UP000025227"/>
    </source>
</evidence>
<organism evidence="1 2">
    <name type="scientific">Haemonchus contortus</name>
    <name type="common">Barber pole worm</name>
    <dbReference type="NCBI Taxonomy" id="6289"/>
    <lineage>
        <taxon>Eukaryota</taxon>
        <taxon>Metazoa</taxon>
        <taxon>Ecdysozoa</taxon>
        <taxon>Nematoda</taxon>
        <taxon>Chromadorea</taxon>
        <taxon>Rhabditida</taxon>
        <taxon>Rhabditina</taxon>
        <taxon>Rhabditomorpha</taxon>
        <taxon>Strongyloidea</taxon>
        <taxon>Trichostrongylidae</taxon>
        <taxon>Haemonchus</taxon>
    </lineage>
</organism>
<proteinExistence type="predicted"/>
<dbReference type="Proteomes" id="UP000025227">
    <property type="component" value="Unplaced"/>
</dbReference>
<dbReference type="AlphaFoldDB" id="A0A7I5ECY9"/>
<reference evidence="2" key="1">
    <citation type="submission" date="2020-12" db="UniProtKB">
        <authorList>
            <consortium name="WormBaseParasite"/>
        </authorList>
    </citation>
    <scope>IDENTIFICATION</scope>
    <source>
        <strain evidence="2">MHco3</strain>
    </source>
</reference>
<protein>
    <submittedName>
        <fullName evidence="2">Zf-RVT domain-containing protein</fullName>
    </submittedName>
</protein>
<evidence type="ECO:0000313" key="2">
    <source>
        <dbReference type="WBParaSite" id="HCON_00149040-00001"/>
    </source>
</evidence>
<accession>A0A7I5ECY9</accession>
<dbReference type="WBParaSite" id="HCON_00149040-00001">
    <property type="protein sequence ID" value="HCON_00149040-00001"/>
    <property type="gene ID" value="HCON_00149040"/>
</dbReference>
<sequence>MPSWTDLYIQRGYELWQCNLPCCRSVYLNWRRNNHQQLEPLRLQPGQLLLLLPEPPQLTTYETLYHHHRPQGPPLPLGVSLPALQRLLVGQP</sequence>
<name>A0A7I5ECY9_HAECO</name>
<keyword evidence="1" id="KW-1185">Reference proteome</keyword>